<name>G3APK7_SPAPN</name>
<evidence type="ECO:0000256" key="7">
    <source>
        <dbReference type="ARBA" id="ARBA00023187"/>
    </source>
</evidence>
<feature type="region of interest" description="Disordered" evidence="10">
    <location>
        <begin position="126"/>
        <end position="248"/>
    </location>
</feature>
<keyword evidence="13" id="KW-1185">Reference proteome</keyword>
<protein>
    <recommendedName>
        <fullName evidence="3">Pre-mRNA-splicing factor CWC25</fullName>
    </recommendedName>
</protein>
<dbReference type="HOGENOM" id="CLU_025093_3_0_1"/>
<evidence type="ECO:0000256" key="1">
    <source>
        <dbReference type="ARBA" id="ARBA00004123"/>
    </source>
</evidence>
<keyword evidence="5" id="KW-0747">Spliceosome</keyword>
<dbReference type="GO" id="GO:0008380">
    <property type="term" value="P:RNA splicing"/>
    <property type="evidence" value="ECO:0007669"/>
    <property type="project" value="UniProtKB-KW"/>
</dbReference>
<dbReference type="STRING" id="619300.G3APK7"/>
<dbReference type="GO" id="GO:0006397">
    <property type="term" value="P:mRNA processing"/>
    <property type="evidence" value="ECO:0007669"/>
    <property type="project" value="UniProtKB-KW"/>
</dbReference>
<organism evidence="13">
    <name type="scientific">Spathaspora passalidarum (strain NRRL Y-27907 / 11-Y1)</name>
    <dbReference type="NCBI Taxonomy" id="619300"/>
    <lineage>
        <taxon>Eukaryota</taxon>
        <taxon>Fungi</taxon>
        <taxon>Dikarya</taxon>
        <taxon>Ascomycota</taxon>
        <taxon>Saccharomycotina</taxon>
        <taxon>Pichiomycetes</taxon>
        <taxon>Debaryomycetaceae</taxon>
        <taxon>Spathaspora</taxon>
    </lineage>
</organism>
<dbReference type="SMART" id="SM01083">
    <property type="entry name" value="Cir_N"/>
    <property type="match status" value="1"/>
</dbReference>
<dbReference type="RefSeq" id="XP_007375454.1">
    <property type="nucleotide sequence ID" value="XM_007375392.1"/>
</dbReference>
<keyword evidence="7" id="KW-0508">mRNA splicing</keyword>
<dbReference type="Proteomes" id="UP000000709">
    <property type="component" value="Unassembled WGS sequence"/>
</dbReference>
<evidence type="ECO:0000256" key="3">
    <source>
        <dbReference type="ARBA" id="ARBA00020646"/>
    </source>
</evidence>
<evidence type="ECO:0000256" key="2">
    <source>
        <dbReference type="ARBA" id="ARBA00006695"/>
    </source>
</evidence>
<evidence type="ECO:0000256" key="9">
    <source>
        <dbReference type="SAM" id="Coils"/>
    </source>
</evidence>
<accession>G3APK7</accession>
<sequence>MAGDLNLKKSWNPALVKNQKKVWDQEQAKLQELQKIKQKNQEYEQEQDYLNLLKLQYGDNFKLEDLKKPERLKLSKLNWMYEDVPFEEKEEEVKNDAGFIESSNEFTEGKSKVENLLKGNHSFKRTIQSSSSDRLNKVIGVGISKPSGSSDLSDDPLLRIKQQQQLQRMNQKKHDDKSKNLDHHSSRKHSDSHRHRHRSDHRDSERYRSSRDIDTERGHKRHRTEKDSYRPSSSHRPTNYNRDKSPMR</sequence>
<evidence type="ECO:0000259" key="11">
    <source>
        <dbReference type="SMART" id="SM01083"/>
    </source>
</evidence>
<reference evidence="12 13" key="1">
    <citation type="journal article" date="2011" name="Proc. Natl. Acad. Sci. U.S.A.">
        <title>Comparative genomics of xylose-fermenting fungi for enhanced biofuel production.</title>
        <authorList>
            <person name="Wohlbach D.J."/>
            <person name="Kuo A."/>
            <person name="Sato T.K."/>
            <person name="Potts K.M."/>
            <person name="Salamov A.A."/>
            <person name="LaButti K.M."/>
            <person name="Sun H."/>
            <person name="Clum A."/>
            <person name="Pangilinan J.L."/>
            <person name="Lindquist E.A."/>
            <person name="Lucas S."/>
            <person name="Lapidus A."/>
            <person name="Jin M."/>
            <person name="Gunawan C."/>
            <person name="Balan V."/>
            <person name="Dale B.E."/>
            <person name="Jeffries T.W."/>
            <person name="Zinkel R."/>
            <person name="Barry K.W."/>
            <person name="Grigoriev I.V."/>
            <person name="Gasch A.P."/>
        </authorList>
    </citation>
    <scope>NUCLEOTIDE SEQUENCE [LARGE SCALE GENOMIC DNA]</scope>
    <source>
        <strain evidence="13">NRRL Y-27907 / 11-Y1</strain>
    </source>
</reference>
<evidence type="ECO:0000256" key="10">
    <source>
        <dbReference type="SAM" id="MobiDB-lite"/>
    </source>
</evidence>
<dbReference type="eggNOG" id="KOG3869">
    <property type="taxonomic scope" value="Eukaryota"/>
</dbReference>
<feature type="compositionally biased region" description="Polar residues" evidence="10">
    <location>
        <begin position="230"/>
        <end position="240"/>
    </location>
</feature>
<feature type="compositionally biased region" description="Low complexity" evidence="10">
    <location>
        <begin position="159"/>
        <end position="169"/>
    </location>
</feature>
<dbReference type="OMA" id="DRVHKSH"/>
<dbReference type="GO" id="GO:0005681">
    <property type="term" value="C:spliceosomal complex"/>
    <property type="evidence" value="ECO:0007669"/>
    <property type="project" value="UniProtKB-KW"/>
</dbReference>
<feature type="compositionally biased region" description="Basic residues" evidence="10">
    <location>
        <begin position="185"/>
        <end position="199"/>
    </location>
</feature>
<feature type="compositionally biased region" description="Basic and acidic residues" evidence="10">
    <location>
        <begin position="172"/>
        <end position="184"/>
    </location>
</feature>
<dbReference type="KEGG" id="spaa:SPAPADRAFT_71664"/>
<keyword evidence="8" id="KW-0539">Nucleus</keyword>
<evidence type="ECO:0000256" key="8">
    <source>
        <dbReference type="ARBA" id="ARBA00023242"/>
    </source>
</evidence>
<dbReference type="InterPro" id="IPR019339">
    <property type="entry name" value="CIR_N_dom"/>
</dbReference>
<evidence type="ECO:0000313" key="13">
    <source>
        <dbReference type="Proteomes" id="UP000000709"/>
    </source>
</evidence>
<evidence type="ECO:0000256" key="5">
    <source>
        <dbReference type="ARBA" id="ARBA00022728"/>
    </source>
</evidence>
<evidence type="ECO:0000256" key="4">
    <source>
        <dbReference type="ARBA" id="ARBA00022664"/>
    </source>
</evidence>
<feature type="coiled-coil region" evidence="9">
    <location>
        <begin position="26"/>
        <end position="56"/>
    </location>
</feature>
<feature type="domain" description="CBF1-interacting co-repressor CIR N-terminal" evidence="11">
    <location>
        <begin position="10"/>
        <end position="46"/>
    </location>
</feature>
<comment type="similarity">
    <text evidence="2">Belongs to the CWC25 family.</text>
</comment>
<keyword evidence="6 9" id="KW-0175">Coiled coil</keyword>
<keyword evidence="4" id="KW-0507">mRNA processing</keyword>
<dbReference type="EMBL" id="GL996502">
    <property type="protein sequence ID" value="EGW32178.1"/>
    <property type="molecule type" value="Genomic_DNA"/>
</dbReference>
<dbReference type="InterPro" id="IPR022209">
    <property type="entry name" value="CWC25"/>
</dbReference>
<dbReference type="InParanoid" id="G3APK7"/>
<dbReference type="Pfam" id="PF10197">
    <property type="entry name" value="Cir_N"/>
    <property type="match status" value="1"/>
</dbReference>
<dbReference type="Pfam" id="PF12542">
    <property type="entry name" value="CWC25"/>
    <property type="match status" value="1"/>
</dbReference>
<dbReference type="AlphaFoldDB" id="G3APK7"/>
<proteinExistence type="inferred from homology"/>
<feature type="compositionally biased region" description="Basic and acidic residues" evidence="10">
    <location>
        <begin position="200"/>
        <end position="217"/>
    </location>
</feature>
<evidence type="ECO:0000313" key="12">
    <source>
        <dbReference type="EMBL" id="EGW32178.1"/>
    </source>
</evidence>
<comment type="subcellular location">
    <subcellularLocation>
        <location evidence="1">Nucleus</location>
    </subcellularLocation>
</comment>
<dbReference type="FunCoup" id="G3APK7">
    <property type="interactions" value="60"/>
</dbReference>
<dbReference type="GeneID" id="18875391"/>
<gene>
    <name evidence="12" type="ORF">SPAPADRAFT_71664</name>
</gene>
<dbReference type="OrthoDB" id="21123at2759"/>
<evidence type="ECO:0000256" key="6">
    <source>
        <dbReference type="ARBA" id="ARBA00023054"/>
    </source>
</evidence>